<dbReference type="GO" id="GO:0003700">
    <property type="term" value="F:DNA-binding transcription factor activity"/>
    <property type="evidence" value="ECO:0007669"/>
    <property type="project" value="InterPro"/>
</dbReference>
<dbReference type="InterPro" id="IPR036388">
    <property type="entry name" value="WH-like_DNA-bd_sf"/>
</dbReference>
<keyword evidence="2" id="KW-0805">Transcription regulation</keyword>
<name>A0A0A2R4S5_MORMO</name>
<dbReference type="Gene3D" id="3.40.190.290">
    <property type="match status" value="1"/>
</dbReference>
<proteinExistence type="inferred from homology"/>
<protein>
    <submittedName>
        <fullName evidence="5">LysR family transcriptional regulator</fullName>
    </submittedName>
</protein>
<reference evidence="5 6" key="1">
    <citation type="submission" date="2015-02" db="EMBL/GenBank/DDBJ databases">
        <title>Whole genome shotgun sequencing of cultured foodborne pathogen.</title>
        <authorList>
            <person name="Timme R."/>
            <person name="Allard M.W."/>
            <person name="Strain E."/>
            <person name="Evans P.S."/>
            <person name="Brown E."/>
        </authorList>
    </citation>
    <scope>NUCLEOTIDE SEQUENCE [LARGE SCALE GENOMIC DNA]</scope>
    <source>
        <strain evidence="5 6">GCSL-TSO-24</strain>
    </source>
</reference>
<dbReference type="InterPro" id="IPR036390">
    <property type="entry name" value="WH_DNA-bd_sf"/>
</dbReference>
<sequence>MLPAHEYANDLILFALIVDCGSFSKAAEMAGVTGSVLSKRVGRLEKALGARLLYRTTRSLSVTENGRVLYQHAKSLTGQVHSALQAVSANSDELTGLIRMSVPTISGELVLSDSVAEFCEKYPNVKVEMHLENRFVDLVNERIDLAIRTGMMSDSSLIARPLIDSHWVILASPRYLEKHPAPQNPEDLLTHNCLTYTYQQSGTSNWLMRRPDTGEIYELQVSGNIAFNNARAIRKALLSGHGIAMVPRCMVHEDLEAGLLTEVLPGYSGKKLGVYAVYPYTRHLPVKIRLLIDHIQQSYQAIRPYFG</sequence>
<keyword evidence="3" id="KW-0238">DNA-binding</keyword>
<dbReference type="Gene3D" id="1.10.10.10">
    <property type="entry name" value="Winged helix-like DNA-binding domain superfamily/Winged helix DNA-binding domain"/>
    <property type="match status" value="1"/>
</dbReference>
<dbReference type="RefSeq" id="WP_024472685.1">
    <property type="nucleotide sequence ID" value="NZ_BPMH01000015.1"/>
</dbReference>
<evidence type="ECO:0000256" key="1">
    <source>
        <dbReference type="ARBA" id="ARBA00009437"/>
    </source>
</evidence>
<dbReference type="SUPFAM" id="SSF46785">
    <property type="entry name" value="Winged helix' DNA-binding domain"/>
    <property type="match status" value="1"/>
</dbReference>
<evidence type="ECO:0000256" key="2">
    <source>
        <dbReference type="ARBA" id="ARBA00023015"/>
    </source>
</evidence>
<accession>A0A0A2R4S5</accession>
<comment type="similarity">
    <text evidence="1">Belongs to the LysR transcriptional regulatory family.</text>
</comment>
<dbReference type="CDD" id="cd08422">
    <property type="entry name" value="PBP2_CrgA_like"/>
    <property type="match status" value="1"/>
</dbReference>
<dbReference type="GO" id="GO:0006351">
    <property type="term" value="P:DNA-templated transcription"/>
    <property type="evidence" value="ECO:0007669"/>
    <property type="project" value="TreeGrafter"/>
</dbReference>
<dbReference type="SUPFAM" id="SSF53850">
    <property type="entry name" value="Periplasmic binding protein-like II"/>
    <property type="match status" value="1"/>
</dbReference>
<dbReference type="FunFam" id="3.40.190.290:FF:000001">
    <property type="entry name" value="Transcriptional regulator, LysR family"/>
    <property type="match status" value="1"/>
</dbReference>
<dbReference type="Pfam" id="PF03466">
    <property type="entry name" value="LysR_substrate"/>
    <property type="match status" value="1"/>
</dbReference>
<organism evidence="5 6">
    <name type="scientific">Morganella morganii</name>
    <name type="common">Proteus morganii</name>
    <dbReference type="NCBI Taxonomy" id="582"/>
    <lineage>
        <taxon>Bacteria</taxon>
        <taxon>Pseudomonadati</taxon>
        <taxon>Pseudomonadota</taxon>
        <taxon>Gammaproteobacteria</taxon>
        <taxon>Enterobacterales</taxon>
        <taxon>Morganellaceae</taxon>
        <taxon>Morganella</taxon>
    </lineage>
</organism>
<dbReference type="InterPro" id="IPR005119">
    <property type="entry name" value="LysR_subst-bd"/>
</dbReference>
<dbReference type="InterPro" id="IPR058163">
    <property type="entry name" value="LysR-type_TF_proteobact-type"/>
</dbReference>
<dbReference type="AlphaFoldDB" id="A0A0A2R4S5"/>
<dbReference type="FunFam" id="1.10.10.10:FF:000001">
    <property type="entry name" value="LysR family transcriptional regulator"/>
    <property type="match status" value="1"/>
</dbReference>
<evidence type="ECO:0000313" key="5">
    <source>
        <dbReference type="EMBL" id="KJF76556.1"/>
    </source>
</evidence>
<dbReference type="PROSITE" id="PS50931">
    <property type="entry name" value="HTH_LYSR"/>
    <property type="match status" value="1"/>
</dbReference>
<dbReference type="InterPro" id="IPR000847">
    <property type="entry name" value="LysR_HTH_N"/>
</dbReference>
<dbReference type="PATRIC" id="fig|582.24.peg.5729"/>
<dbReference type="OrthoDB" id="9786526at2"/>
<dbReference type="Pfam" id="PF00126">
    <property type="entry name" value="HTH_1"/>
    <property type="match status" value="1"/>
</dbReference>
<evidence type="ECO:0000256" key="4">
    <source>
        <dbReference type="ARBA" id="ARBA00023163"/>
    </source>
</evidence>
<comment type="caution">
    <text evidence="5">The sequence shown here is derived from an EMBL/GenBank/DDBJ whole genome shotgun (WGS) entry which is preliminary data.</text>
</comment>
<dbReference type="EMBL" id="JZSH01000296">
    <property type="protein sequence ID" value="KJF76556.1"/>
    <property type="molecule type" value="Genomic_DNA"/>
</dbReference>
<dbReference type="PANTHER" id="PTHR30537:SF5">
    <property type="entry name" value="HTH-TYPE TRANSCRIPTIONAL ACTIVATOR TTDR-RELATED"/>
    <property type="match status" value="1"/>
</dbReference>
<evidence type="ECO:0000313" key="6">
    <source>
        <dbReference type="Proteomes" id="UP000032582"/>
    </source>
</evidence>
<dbReference type="STRING" id="582.AL531_01115"/>
<dbReference type="PANTHER" id="PTHR30537">
    <property type="entry name" value="HTH-TYPE TRANSCRIPTIONAL REGULATOR"/>
    <property type="match status" value="1"/>
</dbReference>
<gene>
    <name evidence="5" type="ORF">UA45_17975</name>
</gene>
<evidence type="ECO:0000256" key="3">
    <source>
        <dbReference type="ARBA" id="ARBA00023125"/>
    </source>
</evidence>
<dbReference type="GO" id="GO:0043565">
    <property type="term" value="F:sequence-specific DNA binding"/>
    <property type="evidence" value="ECO:0007669"/>
    <property type="project" value="TreeGrafter"/>
</dbReference>
<dbReference type="Proteomes" id="UP000032582">
    <property type="component" value="Unassembled WGS sequence"/>
</dbReference>
<keyword evidence="4" id="KW-0804">Transcription</keyword>